<dbReference type="AlphaFoldDB" id="A0AAD7K0Z3"/>
<name>A0AAD7K0Z3_9AGAR</name>
<keyword evidence="1" id="KW-0732">Signal</keyword>
<evidence type="ECO:0000259" key="2">
    <source>
        <dbReference type="Pfam" id="PF12222"/>
    </source>
</evidence>
<dbReference type="Proteomes" id="UP001215598">
    <property type="component" value="Unassembled WGS sequence"/>
</dbReference>
<feature type="domain" description="Peptide N-acetyl-beta-D-glucosaminyl asparaginase amidase A N-terminal" evidence="2">
    <location>
        <begin position="34"/>
        <end position="190"/>
    </location>
</feature>
<dbReference type="EMBL" id="JARKIB010000011">
    <property type="protein sequence ID" value="KAJ7774828.1"/>
    <property type="molecule type" value="Genomic_DNA"/>
</dbReference>
<dbReference type="InterPro" id="IPR021102">
    <property type="entry name" value="PNGase_A"/>
</dbReference>
<organism evidence="3 4">
    <name type="scientific">Mycena metata</name>
    <dbReference type="NCBI Taxonomy" id="1033252"/>
    <lineage>
        <taxon>Eukaryota</taxon>
        <taxon>Fungi</taxon>
        <taxon>Dikarya</taxon>
        <taxon>Basidiomycota</taxon>
        <taxon>Agaricomycotina</taxon>
        <taxon>Agaricomycetes</taxon>
        <taxon>Agaricomycetidae</taxon>
        <taxon>Agaricales</taxon>
        <taxon>Marasmiineae</taxon>
        <taxon>Mycenaceae</taxon>
        <taxon>Mycena</taxon>
    </lineage>
</organism>
<feature type="signal peptide" evidence="1">
    <location>
        <begin position="1"/>
        <end position="23"/>
    </location>
</feature>
<reference evidence="3" key="1">
    <citation type="submission" date="2023-03" db="EMBL/GenBank/DDBJ databases">
        <title>Massive genome expansion in bonnet fungi (Mycena s.s.) driven by repeated elements and novel gene families across ecological guilds.</title>
        <authorList>
            <consortium name="Lawrence Berkeley National Laboratory"/>
            <person name="Harder C.B."/>
            <person name="Miyauchi S."/>
            <person name="Viragh M."/>
            <person name="Kuo A."/>
            <person name="Thoen E."/>
            <person name="Andreopoulos B."/>
            <person name="Lu D."/>
            <person name="Skrede I."/>
            <person name="Drula E."/>
            <person name="Henrissat B."/>
            <person name="Morin E."/>
            <person name="Kohler A."/>
            <person name="Barry K."/>
            <person name="LaButti K."/>
            <person name="Morin E."/>
            <person name="Salamov A."/>
            <person name="Lipzen A."/>
            <person name="Mereny Z."/>
            <person name="Hegedus B."/>
            <person name="Baldrian P."/>
            <person name="Stursova M."/>
            <person name="Weitz H."/>
            <person name="Taylor A."/>
            <person name="Grigoriev I.V."/>
            <person name="Nagy L.G."/>
            <person name="Martin F."/>
            <person name="Kauserud H."/>
        </authorList>
    </citation>
    <scope>NUCLEOTIDE SEQUENCE</scope>
    <source>
        <strain evidence="3">CBHHK182m</strain>
    </source>
</reference>
<gene>
    <name evidence="3" type="ORF">B0H16DRAFT_1759985</name>
</gene>
<evidence type="ECO:0000256" key="1">
    <source>
        <dbReference type="SAM" id="SignalP"/>
    </source>
</evidence>
<dbReference type="PANTHER" id="PTHR31104">
    <property type="entry name" value="PEPTIDE-N4-(N-ACETYL-BETA-GLUCOSAMINYL)ASPARAGINE AMIDASE A PROTEIN"/>
    <property type="match status" value="1"/>
</dbReference>
<dbReference type="Pfam" id="PF12222">
    <property type="entry name" value="PNGaseA"/>
    <property type="match status" value="1"/>
</dbReference>
<accession>A0AAD7K0Z3</accession>
<feature type="chain" id="PRO_5042280146" evidence="1">
    <location>
        <begin position="24"/>
        <end position="201"/>
    </location>
</feature>
<keyword evidence="4" id="KW-1185">Reference proteome</keyword>
<comment type="caution">
    <text evidence="3">The sequence shown here is derived from an EMBL/GenBank/DDBJ whole genome shotgun (WGS) entry which is preliminary data.</text>
</comment>
<proteinExistence type="predicted"/>
<evidence type="ECO:0000313" key="3">
    <source>
        <dbReference type="EMBL" id="KAJ7774828.1"/>
    </source>
</evidence>
<dbReference type="InterPro" id="IPR056948">
    <property type="entry name" value="PNGaseA_N"/>
</dbReference>
<sequence length="201" mass="21713">MKLSTSCFLCSLFLVAVSPRSGAVLVDFQVAQPPPVPTQAKQCTIDILQRDFANSYGAAEIVQYTPPTNCGAVGSWAGVTLNLTVTSNGTQYDRLAVFTFQNVEIWRSSTPEPTTTGIVWNYVKDVTRYTPLFAKPGTFILELDNIVDVETGLTGIYSTTVQATFYAFSNQHPAAKKANTIIPLSTLSNTTGILQSAVIFG</sequence>
<evidence type="ECO:0000313" key="4">
    <source>
        <dbReference type="Proteomes" id="UP001215598"/>
    </source>
</evidence>
<protein>
    <submittedName>
        <fullName evidence="3">Peptide-N4-(N-acetyl-beta-glucosaminyl)asparagine amidase A</fullName>
    </submittedName>
</protein>